<evidence type="ECO:0000259" key="4">
    <source>
        <dbReference type="Pfam" id="PF05118"/>
    </source>
</evidence>
<gene>
    <name evidence="5" type="ORF">C8J25_108226</name>
</gene>
<feature type="domain" description="Aspartyl/asparaginy/proline hydroxylase" evidence="4">
    <location>
        <begin position="203"/>
        <end position="364"/>
    </location>
</feature>
<dbReference type="OrthoDB" id="21665at2"/>
<keyword evidence="3" id="KW-0560">Oxidoreductase</keyword>
<dbReference type="InterPro" id="IPR011990">
    <property type="entry name" value="TPR-like_helical_dom_sf"/>
</dbReference>
<evidence type="ECO:0000256" key="1">
    <source>
        <dbReference type="ARBA" id="ARBA00007730"/>
    </source>
</evidence>
<name>A0A2T5U0V3_9SPHN</name>
<organism evidence="5 6">
    <name type="scientific">Sphingomonas faeni</name>
    <dbReference type="NCBI Taxonomy" id="185950"/>
    <lineage>
        <taxon>Bacteria</taxon>
        <taxon>Pseudomonadati</taxon>
        <taxon>Pseudomonadota</taxon>
        <taxon>Alphaproteobacteria</taxon>
        <taxon>Sphingomonadales</taxon>
        <taxon>Sphingomonadaceae</taxon>
        <taxon>Sphingomonas</taxon>
    </lineage>
</organism>
<reference evidence="5 6" key="1">
    <citation type="submission" date="2018-04" db="EMBL/GenBank/DDBJ databases">
        <title>Genomic Encyclopedia of Type Strains, Phase III (KMG-III): the genomes of soil and plant-associated and newly described type strains.</title>
        <authorList>
            <person name="Whitman W."/>
        </authorList>
    </citation>
    <scope>NUCLEOTIDE SEQUENCE [LARGE SCALE GENOMIC DNA]</scope>
    <source>
        <strain evidence="5 6">MA-olki</strain>
    </source>
</reference>
<sequence length="392" mass="42625">MQLTRPQAENLAREGMAALRNGNAGRAYETLSLLRDGAPGMPAPWFLIAQAAQSLGRDDEAETALVHFLAAEPRHLAALLTMAALKVRRGDERAAQSFYRTALNVATLPDATIAPVLVPMLKAGEAFLADCAKRFAAHLGDALAGTGLAAGVSGGRTRYALDLLLGQRELYLQHPSMFYFPGLAQRAFFERDEFAWVAAIEAATADMRAELESVVAAEKGFAPYVQSTPDRPAPANPLLDDPSWSAFHLWRGGERVEPNASSCPHTMAALEQAPIPIIAGRSPMAIFSLLKPGTHIRPHHGMLNTRLICHLPLIAPEGCALRVGAETRAWRAGEMLIFDDSFEHEAWNRGTETRIVLLFEVWRPELTADERAALTDIFEAIDTYQGVAIDTG</sequence>
<dbReference type="GO" id="GO:0051213">
    <property type="term" value="F:dioxygenase activity"/>
    <property type="evidence" value="ECO:0007669"/>
    <property type="project" value="UniProtKB-KW"/>
</dbReference>
<dbReference type="Proteomes" id="UP000244013">
    <property type="component" value="Unassembled WGS sequence"/>
</dbReference>
<dbReference type="InterPro" id="IPR007803">
    <property type="entry name" value="Asp/Arg/Pro-Hydrxlase"/>
</dbReference>
<comment type="similarity">
    <text evidence="1">Belongs to the aspartyl/asparaginyl beta-hydroxylase family.</text>
</comment>
<dbReference type="InterPro" id="IPR051821">
    <property type="entry name" value="Asp/Asn_beta-hydroxylase"/>
</dbReference>
<dbReference type="EMBL" id="QAYE01000008">
    <property type="protein sequence ID" value="PTW45132.1"/>
    <property type="molecule type" value="Genomic_DNA"/>
</dbReference>
<evidence type="ECO:0000313" key="5">
    <source>
        <dbReference type="EMBL" id="PTW45132.1"/>
    </source>
</evidence>
<dbReference type="Gene3D" id="2.60.120.330">
    <property type="entry name" value="B-lactam Antibiotic, Isopenicillin N Synthase, Chain"/>
    <property type="match status" value="1"/>
</dbReference>
<dbReference type="SUPFAM" id="SSF51197">
    <property type="entry name" value="Clavaminate synthase-like"/>
    <property type="match status" value="1"/>
</dbReference>
<evidence type="ECO:0000313" key="6">
    <source>
        <dbReference type="Proteomes" id="UP000244013"/>
    </source>
</evidence>
<keyword evidence="2" id="KW-0223">Dioxygenase</keyword>
<accession>A0A2T5U0V3</accession>
<dbReference type="PANTHER" id="PTHR46332">
    <property type="entry name" value="ASPARTATE BETA-HYDROXYLASE DOMAIN-CONTAINING PROTEIN 2"/>
    <property type="match status" value="1"/>
</dbReference>
<evidence type="ECO:0000256" key="3">
    <source>
        <dbReference type="ARBA" id="ARBA00023002"/>
    </source>
</evidence>
<dbReference type="GO" id="GO:0016020">
    <property type="term" value="C:membrane"/>
    <property type="evidence" value="ECO:0007669"/>
    <property type="project" value="TreeGrafter"/>
</dbReference>
<evidence type="ECO:0000256" key="2">
    <source>
        <dbReference type="ARBA" id="ARBA00022964"/>
    </source>
</evidence>
<dbReference type="Gene3D" id="1.25.40.10">
    <property type="entry name" value="Tetratricopeptide repeat domain"/>
    <property type="match status" value="1"/>
</dbReference>
<protein>
    <submittedName>
        <fullName evidence="5">Aspartyl/asparaginyl beta-hydroxylase</fullName>
    </submittedName>
</protein>
<dbReference type="PANTHER" id="PTHR46332:SF5">
    <property type="entry name" value="ASPARTATE BETA-HYDROXYLASE DOMAIN CONTAINING 2"/>
    <property type="match status" value="1"/>
</dbReference>
<proteinExistence type="inferred from homology"/>
<dbReference type="InterPro" id="IPR027443">
    <property type="entry name" value="IPNS-like_sf"/>
</dbReference>
<dbReference type="AlphaFoldDB" id="A0A2T5U0V3"/>
<dbReference type="SUPFAM" id="SSF48452">
    <property type="entry name" value="TPR-like"/>
    <property type="match status" value="1"/>
</dbReference>
<dbReference type="Pfam" id="PF05118">
    <property type="entry name" value="Asp_Arg_Hydrox"/>
    <property type="match status" value="1"/>
</dbReference>
<comment type="caution">
    <text evidence="5">The sequence shown here is derived from an EMBL/GenBank/DDBJ whole genome shotgun (WGS) entry which is preliminary data.</text>
</comment>